<dbReference type="GeneID" id="33557514"/>
<evidence type="ECO:0000313" key="2">
    <source>
        <dbReference type="Proteomes" id="UP000193218"/>
    </source>
</evidence>
<evidence type="ECO:0000313" key="1">
    <source>
        <dbReference type="EMBL" id="ORX37008.1"/>
    </source>
</evidence>
<protein>
    <submittedName>
        <fullName evidence="1">Uncharacterized protein</fullName>
    </submittedName>
</protein>
<name>A0A1Y1UG55_9TREE</name>
<keyword evidence="2" id="KW-1185">Reference proteome</keyword>
<dbReference type="AlphaFoldDB" id="A0A1Y1UG55"/>
<sequence length="94" mass="10124">MDVRAPDMAILPVYGTLYESPGILEDHGGWYADDFHVNLMAVSGNRLPAAGTALSQVVFNQQIAVTLLQALGLPLAHLDGYRAEETSVLPGVFR</sequence>
<dbReference type="InterPro" id="IPR017850">
    <property type="entry name" value="Alkaline_phosphatase_core_sf"/>
</dbReference>
<dbReference type="RefSeq" id="XP_021871046.1">
    <property type="nucleotide sequence ID" value="XM_022015705.1"/>
</dbReference>
<gene>
    <name evidence="1" type="ORF">BD324DRAFT_624460</name>
</gene>
<dbReference type="SUPFAM" id="SSF53649">
    <property type="entry name" value="Alkaline phosphatase-like"/>
    <property type="match status" value="1"/>
</dbReference>
<dbReference type="InParanoid" id="A0A1Y1UG55"/>
<proteinExistence type="predicted"/>
<accession>A0A1Y1UG55</accession>
<organism evidence="1 2">
    <name type="scientific">Kockovaella imperatae</name>
    <dbReference type="NCBI Taxonomy" id="4999"/>
    <lineage>
        <taxon>Eukaryota</taxon>
        <taxon>Fungi</taxon>
        <taxon>Dikarya</taxon>
        <taxon>Basidiomycota</taxon>
        <taxon>Agaricomycotina</taxon>
        <taxon>Tremellomycetes</taxon>
        <taxon>Tremellales</taxon>
        <taxon>Cuniculitremaceae</taxon>
        <taxon>Kockovaella</taxon>
    </lineage>
</organism>
<dbReference type="STRING" id="4999.A0A1Y1UG55"/>
<dbReference type="Proteomes" id="UP000193218">
    <property type="component" value="Unassembled WGS sequence"/>
</dbReference>
<reference evidence="1 2" key="1">
    <citation type="submission" date="2017-03" db="EMBL/GenBank/DDBJ databases">
        <title>Widespread Adenine N6-methylation of Active Genes in Fungi.</title>
        <authorList>
            <consortium name="DOE Joint Genome Institute"/>
            <person name="Mondo S.J."/>
            <person name="Dannebaum R.O."/>
            <person name="Kuo R.C."/>
            <person name="Louie K.B."/>
            <person name="Bewick A.J."/>
            <person name="Labutti K."/>
            <person name="Haridas S."/>
            <person name="Kuo A."/>
            <person name="Salamov A."/>
            <person name="Ahrendt S.R."/>
            <person name="Lau R."/>
            <person name="Bowen B.P."/>
            <person name="Lipzen A."/>
            <person name="Sullivan W."/>
            <person name="Andreopoulos W.B."/>
            <person name="Clum A."/>
            <person name="Lindquist E."/>
            <person name="Daum C."/>
            <person name="Northen T.R."/>
            <person name="Ramamoorthy G."/>
            <person name="Schmitz R.J."/>
            <person name="Gryganskyi A."/>
            <person name="Culley D."/>
            <person name="Magnuson J."/>
            <person name="James T.Y."/>
            <person name="O'Malley M.A."/>
            <person name="Stajich J.E."/>
            <person name="Spatafora J.W."/>
            <person name="Visel A."/>
            <person name="Grigoriev I.V."/>
        </authorList>
    </citation>
    <scope>NUCLEOTIDE SEQUENCE [LARGE SCALE GENOMIC DNA]</scope>
    <source>
        <strain evidence="1 2">NRRL Y-17943</strain>
    </source>
</reference>
<dbReference type="EMBL" id="NBSH01000006">
    <property type="protein sequence ID" value="ORX37008.1"/>
    <property type="molecule type" value="Genomic_DNA"/>
</dbReference>
<comment type="caution">
    <text evidence="1">The sequence shown here is derived from an EMBL/GenBank/DDBJ whole genome shotgun (WGS) entry which is preliminary data.</text>
</comment>